<evidence type="ECO:0000313" key="2">
    <source>
        <dbReference type="EMBL" id="TCP24702.1"/>
    </source>
</evidence>
<organism evidence="2 3">
    <name type="scientific">Tenacibaculum skagerrakense</name>
    <dbReference type="NCBI Taxonomy" id="186571"/>
    <lineage>
        <taxon>Bacteria</taxon>
        <taxon>Pseudomonadati</taxon>
        <taxon>Bacteroidota</taxon>
        <taxon>Flavobacteriia</taxon>
        <taxon>Flavobacteriales</taxon>
        <taxon>Flavobacteriaceae</taxon>
        <taxon>Tenacibaculum</taxon>
    </lineage>
</organism>
<feature type="signal peptide" evidence="1">
    <location>
        <begin position="1"/>
        <end position="18"/>
    </location>
</feature>
<dbReference type="EMBL" id="SLXM01000005">
    <property type="protein sequence ID" value="TCP24702.1"/>
    <property type="molecule type" value="Genomic_DNA"/>
</dbReference>
<protein>
    <submittedName>
        <fullName evidence="2">Uncharacterized protein</fullName>
    </submittedName>
</protein>
<accession>A0A4R2NSF4</accession>
<keyword evidence="3" id="KW-1185">Reference proteome</keyword>
<feature type="chain" id="PRO_5020786011" evidence="1">
    <location>
        <begin position="19"/>
        <end position="141"/>
    </location>
</feature>
<name>A0A4R2NSF4_9FLAO</name>
<gene>
    <name evidence="2" type="ORF">EV195_105133</name>
</gene>
<proteinExistence type="predicted"/>
<dbReference type="Proteomes" id="UP000294564">
    <property type="component" value="Unassembled WGS sequence"/>
</dbReference>
<sequence length="141" mass="16519">MRLRFLFCILFISLISCNIETSGNPERFRYGTFEIPAGDNYSKTTIVRKDSLQIEYYTKKVTVSTDTTVTEKEIKRIDTLFITWKNNFAYQLKMKSPKTDLDKEIIFVQITKVKDSSYEFTSRIGYSKFKPKGKVYISKSN</sequence>
<reference evidence="2 3" key="1">
    <citation type="submission" date="2019-03" db="EMBL/GenBank/DDBJ databases">
        <title>Genomic Encyclopedia of Type Strains, Phase IV (KMG-IV): sequencing the most valuable type-strain genomes for metagenomic binning, comparative biology and taxonomic classification.</title>
        <authorList>
            <person name="Goeker M."/>
        </authorList>
    </citation>
    <scope>NUCLEOTIDE SEQUENCE [LARGE SCALE GENOMIC DNA]</scope>
    <source>
        <strain evidence="2 3">DSM 14836</strain>
    </source>
</reference>
<keyword evidence="1" id="KW-0732">Signal</keyword>
<dbReference type="PROSITE" id="PS51257">
    <property type="entry name" value="PROKAR_LIPOPROTEIN"/>
    <property type="match status" value="1"/>
</dbReference>
<dbReference type="RefSeq" id="WP_132794761.1">
    <property type="nucleotide sequence ID" value="NZ_SLXM01000005.1"/>
</dbReference>
<evidence type="ECO:0000313" key="3">
    <source>
        <dbReference type="Proteomes" id="UP000294564"/>
    </source>
</evidence>
<dbReference type="OrthoDB" id="1202013at2"/>
<evidence type="ECO:0000256" key="1">
    <source>
        <dbReference type="SAM" id="SignalP"/>
    </source>
</evidence>
<dbReference type="AlphaFoldDB" id="A0A4R2NSF4"/>
<comment type="caution">
    <text evidence="2">The sequence shown here is derived from an EMBL/GenBank/DDBJ whole genome shotgun (WGS) entry which is preliminary data.</text>
</comment>